<dbReference type="RefSeq" id="WP_120624046.1">
    <property type="nucleotide sequence ID" value="NZ_RAWG01000018.1"/>
</dbReference>
<name>A0A3A8P2V9_9BACT</name>
<accession>A0A3A8P2V9</accession>
<protein>
    <submittedName>
        <fullName evidence="1">Uncharacterized protein</fullName>
    </submittedName>
</protein>
<keyword evidence="2" id="KW-1185">Reference proteome</keyword>
<evidence type="ECO:0000313" key="2">
    <source>
        <dbReference type="Proteomes" id="UP000273405"/>
    </source>
</evidence>
<evidence type="ECO:0000313" key="1">
    <source>
        <dbReference type="EMBL" id="RKH46742.1"/>
    </source>
</evidence>
<dbReference type="AlphaFoldDB" id="A0A3A8P2V9"/>
<gene>
    <name evidence="1" type="ORF">D7X12_04585</name>
</gene>
<proteinExistence type="predicted"/>
<comment type="caution">
    <text evidence="1">The sequence shown here is derived from an EMBL/GenBank/DDBJ whole genome shotgun (WGS) entry which is preliminary data.</text>
</comment>
<dbReference type="Proteomes" id="UP000273405">
    <property type="component" value="Unassembled WGS sequence"/>
</dbReference>
<dbReference type="EMBL" id="RAWG01000018">
    <property type="protein sequence ID" value="RKH46742.1"/>
    <property type="molecule type" value="Genomic_DNA"/>
</dbReference>
<reference evidence="2" key="1">
    <citation type="submission" date="2018-09" db="EMBL/GenBank/DDBJ databases">
        <authorList>
            <person name="Livingstone P.G."/>
            <person name="Whitworth D.E."/>
        </authorList>
    </citation>
    <scope>NUCLEOTIDE SEQUENCE [LARGE SCALE GENOMIC DNA]</scope>
    <source>
        <strain evidence="2">CA040B</strain>
    </source>
</reference>
<sequence length="184" mass="20761">MRIPLLLLGSLLLLTPGCGVDDIVVAQRTPGEMFLLTPENPHSERRVQIVARAKPDTEAKLSLLSIDFKTQPHWERPASGGSEVHPWFRVRLVDEQDGQVVEEHTTVVDDWDTSEEVTLKPKVNVEEEVSRFERTYRLEFDRQGPPSDGTLYVQWSSDMEVLTDGDHPNHIEVLMLQPSGVSAP</sequence>
<dbReference type="OrthoDB" id="5524874at2"/>
<organism evidence="1 2">
    <name type="scientific">Corallococcus sicarius</name>
    <dbReference type="NCBI Taxonomy" id="2316726"/>
    <lineage>
        <taxon>Bacteria</taxon>
        <taxon>Pseudomonadati</taxon>
        <taxon>Myxococcota</taxon>
        <taxon>Myxococcia</taxon>
        <taxon>Myxococcales</taxon>
        <taxon>Cystobacterineae</taxon>
        <taxon>Myxococcaceae</taxon>
        <taxon>Corallococcus</taxon>
    </lineage>
</organism>